<dbReference type="Pfam" id="PF08753">
    <property type="entry name" value="NikR_C"/>
    <property type="match status" value="1"/>
</dbReference>
<evidence type="ECO:0000256" key="3">
    <source>
        <dbReference type="ARBA" id="ARBA00023125"/>
    </source>
</evidence>
<geneLocation type="plasmid" evidence="7 8">
    <name>unnamed1</name>
</geneLocation>
<dbReference type="InterPro" id="IPR014864">
    <property type="entry name" value="TF_NikR_Ni-bd_C"/>
</dbReference>
<organism evidence="7 8">
    <name type="scientific">Halorussus limi</name>
    <dbReference type="NCBI Taxonomy" id="2938695"/>
    <lineage>
        <taxon>Archaea</taxon>
        <taxon>Methanobacteriati</taxon>
        <taxon>Methanobacteriota</taxon>
        <taxon>Stenosarchaea group</taxon>
        <taxon>Halobacteria</taxon>
        <taxon>Halobacteriales</taxon>
        <taxon>Haladaptataceae</taxon>
        <taxon>Halorussus</taxon>
    </lineage>
</organism>
<reference evidence="7 8" key="1">
    <citation type="submission" date="2022-04" db="EMBL/GenBank/DDBJ databases">
        <title>Diverse halophilic archaea isolated from saline environments.</title>
        <authorList>
            <person name="Cui H.-L."/>
        </authorList>
    </citation>
    <scope>NUCLEOTIDE SEQUENCE [LARGE SCALE GENOMIC DNA]</scope>
    <source>
        <strain evidence="7 8">XZYJT49</strain>
        <plasmid evidence="7 8">unnamed1</plasmid>
    </source>
</reference>
<evidence type="ECO:0000313" key="7">
    <source>
        <dbReference type="EMBL" id="UPV76445.1"/>
    </source>
</evidence>
<keyword evidence="4" id="KW-0804">Transcription</keyword>
<dbReference type="CDD" id="cd22231">
    <property type="entry name" value="RHH_NikR_HicB-like"/>
    <property type="match status" value="1"/>
</dbReference>
<dbReference type="Gene3D" id="3.30.70.1150">
    <property type="entry name" value="ACT-like. Chain A, domain 2"/>
    <property type="match status" value="1"/>
</dbReference>
<evidence type="ECO:0000256" key="4">
    <source>
        <dbReference type="ARBA" id="ARBA00023163"/>
    </source>
</evidence>
<dbReference type="GeneID" id="72187531"/>
<dbReference type="RefSeq" id="WP_248652478.1">
    <property type="nucleotide sequence ID" value="NZ_CP096660.1"/>
</dbReference>
<keyword evidence="2" id="KW-0805">Transcription regulation</keyword>
<dbReference type="Gene3D" id="1.10.1220.10">
    <property type="entry name" value="Met repressor-like"/>
    <property type="match status" value="1"/>
</dbReference>
<dbReference type="Proteomes" id="UP000830729">
    <property type="component" value="Plasmid unnamed1"/>
</dbReference>
<dbReference type="InterPro" id="IPR010985">
    <property type="entry name" value="Ribbon_hlx_hlx"/>
</dbReference>
<dbReference type="SUPFAM" id="SSF55021">
    <property type="entry name" value="ACT-like"/>
    <property type="match status" value="1"/>
</dbReference>
<keyword evidence="8" id="KW-1185">Reference proteome</keyword>
<gene>
    <name evidence="7" type="ORF">M0R89_19990</name>
</gene>
<dbReference type="PANTHER" id="PTHR34719:SF2">
    <property type="entry name" value="NICKEL-RESPONSIVE REGULATOR"/>
    <property type="match status" value="1"/>
</dbReference>
<dbReference type="PANTHER" id="PTHR34719">
    <property type="entry name" value="NICKEL-RESPONSIVE REGULATOR"/>
    <property type="match status" value="1"/>
</dbReference>
<dbReference type="InterPro" id="IPR013321">
    <property type="entry name" value="Arc_rbn_hlx_hlx"/>
</dbReference>
<feature type="domain" description="Ribbon-helix-helix protein CopG" evidence="5">
    <location>
        <begin position="1"/>
        <end position="40"/>
    </location>
</feature>
<evidence type="ECO:0000256" key="2">
    <source>
        <dbReference type="ARBA" id="ARBA00023015"/>
    </source>
</evidence>
<name>A0A8U0HZ86_9EURY</name>
<evidence type="ECO:0000256" key="1">
    <source>
        <dbReference type="ARBA" id="ARBA00008478"/>
    </source>
</evidence>
<proteinExistence type="inferred from homology"/>
<dbReference type="GO" id="GO:0003677">
    <property type="term" value="F:DNA binding"/>
    <property type="evidence" value="ECO:0007669"/>
    <property type="project" value="UniProtKB-KW"/>
</dbReference>
<evidence type="ECO:0000259" key="6">
    <source>
        <dbReference type="Pfam" id="PF08753"/>
    </source>
</evidence>
<evidence type="ECO:0000259" key="5">
    <source>
        <dbReference type="Pfam" id="PF01402"/>
    </source>
</evidence>
<evidence type="ECO:0000313" key="8">
    <source>
        <dbReference type="Proteomes" id="UP000830729"/>
    </source>
</evidence>
<sequence>MRTSLNVPDDVLAAFDETWQAEGLDSRSRAIREAMREYVESHARLEAAEGEVTAVLAYDYEHDAVVRDLHAVQHEFGEVITATNHVHRGHWCMETAFCEGPAERVRGLVYRLRDFDSVARVKVMVLSADRE</sequence>
<dbReference type="InterPro" id="IPR002145">
    <property type="entry name" value="CopG"/>
</dbReference>
<dbReference type="Pfam" id="PF01402">
    <property type="entry name" value="RHH_1"/>
    <property type="match status" value="1"/>
</dbReference>
<dbReference type="EMBL" id="CP096660">
    <property type="protein sequence ID" value="UPV76445.1"/>
    <property type="molecule type" value="Genomic_DNA"/>
</dbReference>
<keyword evidence="7" id="KW-0614">Plasmid</keyword>
<accession>A0A8U0HZ86</accession>
<dbReference type="InterPro" id="IPR027271">
    <property type="entry name" value="Acetolactate_synth/TF_NikR_C"/>
</dbReference>
<dbReference type="InterPro" id="IPR050192">
    <property type="entry name" value="CopG/NikR_regulator"/>
</dbReference>
<dbReference type="KEGG" id="halx:M0R89_19990"/>
<dbReference type="SUPFAM" id="SSF47598">
    <property type="entry name" value="Ribbon-helix-helix"/>
    <property type="match status" value="1"/>
</dbReference>
<dbReference type="InterPro" id="IPR045865">
    <property type="entry name" value="ACT-like_dom_sf"/>
</dbReference>
<keyword evidence="3" id="KW-0238">DNA-binding</keyword>
<dbReference type="GO" id="GO:0006355">
    <property type="term" value="P:regulation of DNA-templated transcription"/>
    <property type="evidence" value="ECO:0007669"/>
    <property type="project" value="InterPro"/>
</dbReference>
<protein>
    <submittedName>
        <fullName evidence="7">CopG family ribbon-helix-helix protein</fullName>
    </submittedName>
</protein>
<dbReference type="AlphaFoldDB" id="A0A8U0HZ86"/>
<feature type="domain" description="Transcription factor NikR nickel binding C-terminal" evidence="6">
    <location>
        <begin position="55"/>
        <end position="125"/>
    </location>
</feature>
<comment type="similarity">
    <text evidence="1">Belongs to the transcriptional regulatory CopG/NikR family.</text>
</comment>